<dbReference type="Pfam" id="PF01979">
    <property type="entry name" value="Amidohydro_1"/>
    <property type="match status" value="1"/>
</dbReference>
<dbReference type="Pfam" id="PF07676">
    <property type="entry name" value="PD40"/>
    <property type="match status" value="1"/>
</dbReference>
<comment type="caution">
    <text evidence="3">The sequence shown here is derived from an EMBL/GenBank/DDBJ whole genome shotgun (WGS) entry which is preliminary data.</text>
</comment>
<dbReference type="InterPro" id="IPR032466">
    <property type="entry name" value="Metal_Hydrolase"/>
</dbReference>
<evidence type="ECO:0000256" key="1">
    <source>
        <dbReference type="SAM" id="Phobius"/>
    </source>
</evidence>
<dbReference type="InterPro" id="IPR011059">
    <property type="entry name" value="Metal-dep_hydrolase_composite"/>
</dbReference>
<sequence>MDASRKTALQPLALHNKQRSPNHLARLGRVLLVLCIAIQTCAFLPGLLRQLTDAFTGALLHSLAEDKPAGKLLNPADEWRDDVFPLRRPAPWDISTDFPYPRTLEFNVNEGTWLRLDVHPLSGEIVFDMLGDIYCLPVSSYLQPANSGPAELTSTEALPIMLGIPHDSDPHFSPDGRLLVFRSDAELGVDNIWLTNWTNCESMNVRPPANGNAELSNELSEALSMQNQEDDLLASGIAETSERKRRRLLREGRLTGQCIVLLTLEMHILISIEAQRITNETYRWISDARFHPSGSKVVATKWYTSSRSVPAGEGWEYTLPNPGIQVGSDSGCRIVGRSLPIGWTAEKYGDQQVGPEQFIWHGEDAVIYAMNIIDKDGQYNYDKDVHSGIYSIFEFNTTTKKTEVIVRSSPGGASRPELSRDGRTLAFVRRVRDKEALVLKDLKSGTIRNIWYGLTYDLAGISAPMGTYPSFSFTPDDSAIIIWAAGKLWNVPLLTTTVGEKVAGENPRVIPFTAHIKKRLAETLTASTDLLSLETAGAQRLHAFFDLSVNDAGTRVVFQGAGASYYLDFDPASVAEAKTPKKVSTLRPNEAYYSPSFVPGNGDLLIHTHWSDRNYSTFELADLSTGDAYELSGLPLGRYISPVLCSCTGKSRQIAFIKVASDYLSGNLIATANPGLYIGEITLPGTFTSSGVSISVKNVRMLRSEINTNERMTLKFLDGNKKLLVQQIDRAFVIDLAEGPNSVGDYNHTTVVEGFMTSEIAVPVQQDKVAFVDAFNVFVVNSKDVGDKPLWSKPGNATKGIARVGLDGGHDLQWSADGNRLFWFLGPYLHSLEVSRLSKCSSEIQNDDVRFGVDCIKNLLDIQEIKVSYPTDIARLKEDARTAALARGLDTTNSDVFYITHANVLSMVSGTLSDDYIRNTTIVIRGGVIESVGHASEIIIPQDANVLNARGGLVIPGFIDVHAHWNAYGNLFPARSWELEAFLAYGVTTLHNPSSDNVHGFVERARVESGAMVGPRIFHTGDIIYGAGAGSIHNDVADLDDARSALIRIKVEGGPASFSYKNYNQYSRASRQRLLLEARNLSMICVPEGTGISRISSTASHNRSLRRKYVFADIVFLRKGMTTVEHSLPIPELYEDVLTLYALSGTGATPTHIVNYGGTMGEQYVWANVNVANDPKLRRFTRHDILESVIETTHRPIDSFQVFNTSASIAKMVKKGLRTHIGAHGEPPLGLMFHKELAFTKAGGLSTYEALRAATRDAAITLGIDRSVGSLAPGMLADLLIYFHADVLGGSIEESKNLEYIMRGGRLWHAETMVEEYPLRGRPFMPIINAD</sequence>
<organism evidence="3 4">
    <name type="scientific">Phellinidium pouzarii</name>
    <dbReference type="NCBI Taxonomy" id="167371"/>
    <lineage>
        <taxon>Eukaryota</taxon>
        <taxon>Fungi</taxon>
        <taxon>Dikarya</taxon>
        <taxon>Basidiomycota</taxon>
        <taxon>Agaricomycotina</taxon>
        <taxon>Agaricomycetes</taxon>
        <taxon>Hymenochaetales</taxon>
        <taxon>Hymenochaetaceae</taxon>
        <taxon>Phellinidium</taxon>
    </lineage>
</organism>
<dbReference type="InterPro" id="IPR051781">
    <property type="entry name" value="Metallo-dep_Hydrolase"/>
</dbReference>
<keyword evidence="1" id="KW-1133">Transmembrane helix</keyword>
<reference evidence="3 4" key="1">
    <citation type="submission" date="2019-02" db="EMBL/GenBank/DDBJ databases">
        <title>Genome sequencing of the rare red list fungi Phellinidium pouzarii.</title>
        <authorList>
            <person name="Buettner E."/>
            <person name="Kellner H."/>
        </authorList>
    </citation>
    <scope>NUCLEOTIDE SEQUENCE [LARGE SCALE GENOMIC DNA]</scope>
    <source>
        <strain evidence="3 4">DSM 108285</strain>
    </source>
</reference>
<dbReference type="Gene3D" id="2.120.10.30">
    <property type="entry name" value="TolB, C-terminal domain"/>
    <property type="match status" value="1"/>
</dbReference>
<dbReference type="Proteomes" id="UP000308199">
    <property type="component" value="Unassembled WGS sequence"/>
</dbReference>
<dbReference type="InterPro" id="IPR011042">
    <property type="entry name" value="6-blade_b-propeller_TolB-like"/>
</dbReference>
<keyword evidence="1" id="KW-0472">Membrane</keyword>
<name>A0A4S4LFH5_9AGAM</name>
<keyword evidence="1" id="KW-0812">Transmembrane</keyword>
<feature type="transmembrane region" description="Helical" evidence="1">
    <location>
        <begin position="27"/>
        <end position="48"/>
    </location>
</feature>
<evidence type="ECO:0000259" key="2">
    <source>
        <dbReference type="Pfam" id="PF01979"/>
    </source>
</evidence>
<dbReference type="Gene3D" id="2.30.40.10">
    <property type="entry name" value="Urease, subunit C, domain 1"/>
    <property type="match status" value="2"/>
</dbReference>
<gene>
    <name evidence="3" type="ORF">EW145_g1350</name>
</gene>
<dbReference type="OrthoDB" id="194468at2759"/>
<dbReference type="EMBL" id="SGPK01000037">
    <property type="protein sequence ID" value="THH10405.1"/>
    <property type="molecule type" value="Genomic_DNA"/>
</dbReference>
<dbReference type="PANTHER" id="PTHR43135">
    <property type="entry name" value="ALPHA-D-RIBOSE 1-METHYLPHOSPHONATE 5-TRIPHOSPHATE DIPHOSPHATASE"/>
    <property type="match status" value="1"/>
</dbReference>
<dbReference type="PANTHER" id="PTHR43135:SF3">
    <property type="entry name" value="ALPHA-D-RIBOSE 1-METHYLPHOSPHONATE 5-TRIPHOSPHATE DIPHOSPHATASE"/>
    <property type="match status" value="1"/>
</dbReference>
<evidence type="ECO:0000313" key="3">
    <source>
        <dbReference type="EMBL" id="THH10405.1"/>
    </source>
</evidence>
<keyword evidence="4" id="KW-1185">Reference proteome</keyword>
<evidence type="ECO:0000313" key="4">
    <source>
        <dbReference type="Proteomes" id="UP000308199"/>
    </source>
</evidence>
<protein>
    <recommendedName>
        <fullName evidence="2">Amidohydrolase-related domain-containing protein</fullName>
    </recommendedName>
</protein>
<accession>A0A4S4LFH5</accession>
<dbReference type="Gene3D" id="3.20.20.140">
    <property type="entry name" value="Metal-dependent hydrolases"/>
    <property type="match status" value="1"/>
</dbReference>
<dbReference type="SUPFAM" id="SSF51338">
    <property type="entry name" value="Composite domain of metallo-dependent hydrolases"/>
    <property type="match status" value="1"/>
</dbReference>
<feature type="domain" description="Amidohydrolase-related" evidence="2">
    <location>
        <begin position="1232"/>
        <end position="1282"/>
    </location>
</feature>
<dbReference type="GO" id="GO:0016810">
    <property type="term" value="F:hydrolase activity, acting on carbon-nitrogen (but not peptide) bonds"/>
    <property type="evidence" value="ECO:0007669"/>
    <property type="project" value="InterPro"/>
</dbReference>
<proteinExistence type="predicted"/>
<dbReference type="InterPro" id="IPR011659">
    <property type="entry name" value="WD40"/>
</dbReference>
<dbReference type="SUPFAM" id="SSF51556">
    <property type="entry name" value="Metallo-dependent hydrolases"/>
    <property type="match status" value="1"/>
</dbReference>
<dbReference type="InterPro" id="IPR006680">
    <property type="entry name" value="Amidohydro-rel"/>
</dbReference>
<dbReference type="SUPFAM" id="SSF82171">
    <property type="entry name" value="DPP6 N-terminal domain-like"/>
    <property type="match status" value="1"/>
</dbReference>